<feature type="region of interest" description="Disordered" evidence="1">
    <location>
        <begin position="282"/>
        <end position="310"/>
    </location>
</feature>
<dbReference type="Gene3D" id="3.40.30.10">
    <property type="entry name" value="Glutaredoxin"/>
    <property type="match status" value="1"/>
</dbReference>
<comment type="caution">
    <text evidence="2">The sequence shown here is derived from an EMBL/GenBank/DDBJ whole genome shotgun (WGS) entry which is preliminary data.</text>
</comment>
<evidence type="ECO:0000313" key="3">
    <source>
        <dbReference type="Proteomes" id="UP001303115"/>
    </source>
</evidence>
<dbReference type="EMBL" id="MU854337">
    <property type="protein sequence ID" value="KAK4042670.1"/>
    <property type="molecule type" value="Genomic_DNA"/>
</dbReference>
<dbReference type="Proteomes" id="UP001303115">
    <property type="component" value="Unassembled WGS sequence"/>
</dbReference>
<feature type="region of interest" description="Disordered" evidence="1">
    <location>
        <begin position="1"/>
        <end position="63"/>
    </location>
</feature>
<feature type="compositionally biased region" description="Low complexity" evidence="1">
    <location>
        <begin position="45"/>
        <end position="63"/>
    </location>
</feature>
<reference evidence="3" key="1">
    <citation type="journal article" date="2023" name="Mol. Phylogenet. Evol.">
        <title>Genome-scale phylogeny and comparative genomics of the fungal order Sordariales.</title>
        <authorList>
            <person name="Hensen N."/>
            <person name="Bonometti L."/>
            <person name="Westerberg I."/>
            <person name="Brannstrom I.O."/>
            <person name="Guillou S."/>
            <person name="Cros-Aarteil S."/>
            <person name="Calhoun S."/>
            <person name="Haridas S."/>
            <person name="Kuo A."/>
            <person name="Mondo S."/>
            <person name="Pangilinan J."/>
            <person name="Riley R."/>
            <person name="LaButti K."/>
            <person name="Andreopoulos B."/>
            <person name="Lipzen A."/>
            <person name="Chen C."/>
            <person name="Yan M."/>
            <person name="Daum C."/>
            <person name="Ng V."/>
            <person name="Clum A."/>
            <person name="Steindorff A."/>
            <person name="Ohm R.A."/>
            <person name="Martin F."/>
            <person name="Silar P."/>
            <person name="Natvig D.O."/>
            <person name="Lalanne C."/>
            <person name="Gautier V."/>
            <person name="Ament-Velasquez S.L."/>
            <person name="Kruys A."/>
            <person name="Hutchinson M.I."/>
            <person name="Powell A.J."/>
            <person name="Barry K."/>
            <person name="Miller A.N."/>
            <person name="Grigoriev I.V."/>
            <person name="Debuchy R."/>
            <person name="Gladieux P."/>
            <person name="Hiltunen Thoren M."/>
            <person name="Johannesson H."/>
        </authorList>
    </citation>
    <scope>NUCLEOTIDE SEQUENCE [LARGE SCALE GENOMIC DNA]</scope>
    <source>
        <strain evidence="3">CBS 284.82</strain>
    </source>
</reference>
<dbReference type="CDD" id="cd02970">
    <property type="entry name" value="PRX_like2"/>
    <property type="match status" value="1"/>
</dbReference>
<accession>A0AAN6PQC3</accession>
<organism evidence="2 3">
    <name type="scientific">Parachaetomium inaequale</name>
    <dbReference type="NCBI Taxonomy" id="2588326"/>
    <lineage>
        <taxon>Eukaryota</taxon>
        <taxon>Fungi</taxon>
        <taxon>Dikarya</taxon>
        <taxon>Ascomycota</taxon>
        <taxon>Pezizomycotina</taxon>
        <taxon>Sordariomycetes</taxon>
        <taxon>Sordariomycetidae</taxon>
        <taxon>Sordariales</taxon>
        <taxon>Chaetomiaceae</taxon>
        <taxon>Parachaetomium</taxon>
    </lineage>
</organism>
<feature type="compositionally biased region" description="Polar residues" evidence="1">
    <location>
        <begin position="291"/>
        <end position="301"/>
    </location>
</feature>
<name>A0AAN6PQC3_9PEZI</name>
<gene>
    <name evidence="2" type="ORF">C8A01DRAFT_13733</name>
</gene>
<evidence type="ECO:0000256" key="1">
    <source>
        <dbReference type="SAM" id="MobiDB-lite"/>
    </source>
</evidence>
<dbReference type="InterPro" id="IPR032801">
    <property type="entry name" value="PXL2A/B/C"/>
</dbReference>
<dbReference type="Pfam" id="PF13911">
    <property type="entry name" value="AhpC-TSA_2"/>
    <property type="match status" value="1"/>
</dbReference>
<proteinExistence type="predicted"/>
<protein>
    <submittedName>
        <fullName evidence="2">Thioredoxin-like protein AAED1</fullName>
    </submittedName>
</protein>
<dbReference type="PANTHER" id="PTHR28630:SF3">
    <property type="entry name" value="PEROXIREDOXIN-LIKE 2C"/>
    <property type="match status" value="1"/>
</dbReference>
<evidence type="ECO:0000313" key="2">
    <source>
        <dbReference type="EMBL" id="KAK4042670.1"/>
    </source>
</evidence>
<keyword evidence="3" id="KW-1185">Reference proteome</keyword>
<sequence length="383" mass="40469">MTSPEATPGAAAPKNGADSAANPTPEPEPPATVGAGQSTTPPPATTTTTAAASSAPAPAPPTAAKLEAAAVTADDGVNPLDFEGSVDINHDLPTAETIRKIDNYTVLDRDGKSHTFRSLYTGRHTARRVLIIFVRHFYCGNCQQYLRTLTESITPPSLLALPQSTFICVIGCGDPALIPMYAEESGGCPFPIYADPTRRLYAELGMVRTLALGARPAYMREHLLKSSVHSVVQGLKQIRKGLALKGGDGKQVGGEFLFEPVPEKGGVVETPVGVGMPPVAWETKKDGEGEGNNTEHSQTSLDGKGEVGAGGEDKVVTWCHRMRNTRDHAEIPELMEVLGLDGNGRPVGGNKERWERALKERKGTGLSLAGRTSKEMGEGGTVV</sequence>
<dbReference type="SUPFAM" id="SSF52833">
    <property type="entry name" value="Thioredoxin-like"/>
    <property type="match status" value="1"/>
</dbReference>
<dbReference type="FunFam" id="3.40.30.10:FF:000404">
    <property type="entry name" value="WGS project CABT00000000 data, contig 2.14"/>
    <property type="match status" value="1"/>
</dbReference>
<dbReference type="PANTHER" id="PTHR28630">
    <property type="match status" value="1"/>
</dbReference>
<dbReference type="InterPro" id="IPR036249">
    <property type="entry name" value="Thioredoxin-like_sf"/>
</dbReference>
<dbReference type="AlphaFoldDB" id="A0AAN6PQC3"/>